<accession>A0ABN2T5C7</accession>
<sequence length="271" mass="30598">MSRYVSRDGSRLTRAMLRDLNALDQAFAARFGKQLHVNSGVRLRSEQEQLFRERYVPSSEVNGRRTYDFRQWQGIWWARISDLGTVAAPDSPHANHVIENTGRGALDLRDDGVDAGVSSRENPRADWLKANALAQGYSPEGYNFSEPWHYRYERDPWVGTGAISQEETMAYPILLNGRHRFLLGVGSIKHFTDVAASDLARNIVAAEDVWIELNTASFLQQLDSFGVPRDKVDTSNGHVFDVTLGRRVAGGWWSWAREAQHNTKLILAKLG</sequence>
<dbReference type="EMBL" id="BAAAOH010000001">
    <property type="protein sequence ID" value="GAA1998223.1"/>
    <property type="molecule type" value="Genomic_DNA"/>
</dbReference>
<dbReference type="Gene3D" id="3.30.1380.10">
    <property type="match status" value="1"/>
</dbReference>
<proteinExistence type="predicted"/>
<evidence type="ECO:0000313" key="1">
    <source>
        <dbReference type="EMBL" id="GAA1998223.1"/>
    </source>
</evidence>
<gene>
    <name evidence="1" type="ORF">GCM10009777_39390</name>
</gene>
<dbReference type="Proteomes" id="UP001500326">
    <property type="component" value="Unassembled WGS sequence"/>
</dbReference>
<evidence type="ECO:0008006" key="3">
    <source>
        <dbReference type="Google" id="ProtNLM"/>
    </source>
</evidence>
<comment type="caution">
    <text evidence="1">The sequence shown here is derived from an EMBL/GenBank/DDBJ whole genome shotgun (WGS) entry which is preliminary data.</text>
</comment>
<name>A0ABN2T5C7_9MICO</name>
<dbReference type="InterPro" id="IPR009045">
    <property type="entry name" value="Zn_M74/Hedgehog-like"/>
</dbReference>
<organism evidence="1 2">
    <name type="scientific">Microbacterium pumilum</name>
    <dbReference type="NCBI Taxonomy" id="344165"/>
    <lineage>
        <taxon>Bacteria</taxon>
        <taxon>Bacillati</taxon>
        <taxon>Actinomycetota</taxon>
        <taxon>Actinomycetes</taxon>
        <taxon>Micrococcales</taxon>
        <taxon>Microbacteriaceae</taxon>
        <taxon>Microbacterium</taxon>
    </lineage>
</organism>
<evidence type="ECO:0000313" key="2">
    <source>
        <dbReference type="Proteomes" id="UP001500326"/>
    </source>
</evidence>
<reference evidence="1 2" key="1">
    <citation type="journal article" date="2019" name="Int. J. Syst. Evol. Microbiol.">
        <title>The Global Catalogue of Microorganisms (GCM) 10K type strain sequencing project: providing services to taxonomists for standard genome sequencing and annotation.</title>
        <authorList>
            <consortium name="The Broad Institute Genomics Platform"/>
            <consortium name="The Broad Institute Genome Sequencing Center for Infectious Disease"/>
            <person name="Wu L."/>
            <person name="Ma J."/>
        </authorList>
    </citation>
    <scope>NUCLEOTIDE SEQUENCE [LARGE SCALE GENOMIC DNA]</scope>
    <source>
        <strain evidence="1 2">JCM 14902</strain>
    </source>
</reference>
<keyword evidence="2" id="KW-1185">Reference proteome</keyword>
<dbReference type="RefSeq" id="WP_344066486.1">
    <property type="nucleotide sequence ID" value="NZ_BAAAOH010000001.1"/>
</dbReference>
<protein>
    <recommendedName>
        <fullName evidence="3">Peptidase M15B domain-containing protein</fullName>
    </recommendedName>
</protein>